<evidence type="ECO:0000256" key="1">
    <source>
        <dbReference type="ARBA" id="ARBA00004123"/>
    </source>
</evidence>
<comment type="caution">
    <text evidence="4">The sequence shown here is derived from an EMBL/GenBank/DDBJ whole genome shotgun (WGS) entry which is preliminary data.</text>
</comment>
<dbReference type="VEuPathDB" id="FungiDB:BON22_1722"/>
<name>A0A1V2L8P9_CYBFA</name>
<reference evidence="5" key="1">
    <citation type="journal article" date="2017" name="Genome Announc.">
        <title>Genome sequences of Cyberlindnera fabianii 65, Pichia kudriavzevii 129, and Saccharomyces cerevisiae 131 isolated from fermented masau fruits in Zimbabwe.</title>
        <authorList>
            <person name="van Rijswijck I.M.H."/>
            <person name="Derks M.F.L."/>
            <person name="Abee T."/>
            <person name="de Ridder D."/>
            <person name="Smid E.J."/>
        </authorList>
    </citation>
    <scope>NUCLEOTIDE SEQUENCE [LARGE SCALE GENOMIC DNA]</scope>
    <source>
        <strain evidence="5">65</strain>
    </source>
</reference>
<keyword evidence="5" id="KW-1185">Reference proteome</keyword>
<evidence type="ECO:0000313" key="4">
    <source>
        <dbReference type="EMBL" id="ONH68120.1"/>
    </source>
</evidence>
<feature type="region of interest" description="Disordered" evidence="3">
    <location>
        <begin position="513"/>
        <end position="535"/>
    </location>
</feature>
<protein>
    <submittedName>
        <fullName evidence="4">DNA polymerase V</fullName>
    </submittedName>
</protein>
<accession>A0A1V2L8P9</accession>
<dbReference type="Proteomes" id="UP000189513">
    <property type="component" value="Unassembled WGS sequence"/>
</dbReference>
<dbReference type="PANTHER" id="PTHR13213:SF2">
    <property type="entry name" value="MYB-BINDING PROTEIN 1A"/>
    <property type="match status" value="1"/>
</dbReference>
<dbReference type="STRING" id="36022.A0A1V2L8P9"/>
<proteinExistence type="predicted"/>
<evidence type="ECO:0000256" key="2">
    <source>
        <dbReference type="ARBA" id="ARBA00023242"/>
    </source>
</evidence>
<gene>
    <name evidence="4" type="ORF">BON22_1722</name>
</gene>
<sequence length="906" mass="103165">MTVSRDHYFVLASDIEAERIKAAVGLINELNEANAEDEWEYALKRLIKGLSSSRASARLGFSTCLTELINIRISNGSLTVSKLLELINEHNKVTSSMNGKEERAALFGKLFGLQCVSNMNSGVFNRDGVDAEDFKLFIDNLIELSCTKSWIREPALFTVLGLLRSLTGKISDDLVIYIFEKLDENKLSLTTEGLAIFLAVPPQFRSTKLSSVEFKNTTWKHADPLHKSNLSLLTKVLKDISTGDEGEAEEGKSKKNSKQKGSWSPRLHFVWQLIVSELSTSSETEVIDEQVDNSKKRKKHSDKKNKKSKSSNSKAVVESDSLQISEFWKVVIDESFFSEKASHERKYWGFEIFGLFFQAVQPESVDSIFTQNFMRTLINQASEQSRMLNKIAKKTLTAITETCKIQPLKTVPVLQNILLGQYGALHFDRLTKSKTTEILLSTDAPNDALAKIFTSVLDRDNDDKDAKFKDQKWAIDQLLHLVRSKKAKIDKTSDLNWVDQILKSLVQKAYMSAKPASDEEQDEVMEDQEEEDEEEDPIVNFAQERLNSIISDVISVERADNQTWSYKTLSLLLSAIESGAEPIFKFDDELNTVKDKSLKILKKIRAKRESQHTDNSRLLVFELLFSMVTLQLFSGDAESVNTLQELQDYYYDTKKDDDEDYDKVIGIVEILLNFLSQKSSLLKKLSSIIWENWCDKVNGEDDFSDESMDDEQMMAIDGQLAKIFQQRREALDTVQTGNKRKEEKIAAKETIVSLKHRVVDLLEIYVKKCPNNPLIIGMVSPLLSGMHITLDKSLGVKIHKLLKNKVCKSKISDTSALDKDELIEKLKEMHKNSLRTSNTNDYNLSTSQCSIFIAKQLVQTDKALIDEIIDLYADLMKQWFKKKNGRLTSSMFFDFINWLNSKRVQN</sequence>
<organism evidence="4 5">
    <name type="scientific">Cyberlindnera fabianii</name>
    <name type="common">Yeast</name>
    <name type="synonym">Hansenula fabianii</name>
    <dbReference type="NCBI Taxonomy" id="36022"/>
    <lineage>
        <taxon>Eukaryota</taxon>
        <taxon>Fungi</taxon>
        <taxon>Dikarya</taxon>
        <taxon>Ascomycota</taxon>
        <taxon>Saccharomycotina</taxon>
        <taxon>Saccharomycetes</taxon>
        <taxon>Phaffomycetales</taxon>
        <taxon>Phaffomycetaceae</taxon>
        <taxon>Cyberlindnera</taxon>
    </lineage>
</organism>
<dbReference type="GO" id="GO:0000182">
    <property type="term" value="F:rDNA binding"/>
    <property type="evidence" value="ECO:0007669"/>
    <property type="project" value="TreeGrafter"/>
</dbReference>
<dbReference type="GO" id="GO:0006355">
    <property type="term" value="P:regulation of DNA-templated transcription"/>
    <property type="evidence" value="ECO:0007669"/>
    <property type="project" value="InterPro"/>
</dbReference>
<feature type="region of interest" description="Disordered" evidence="3">
    <location>
        <begin position="286"/>
        <end position="314"/>
    </location>
</feature>
<dbReference type="PANTHER" id="PTHR13213">
    <property type="entry name" value="MYB-BINDING PROTEIN 1A FAMILY MEMBER"/>
    <property type="match status" value="1"/>
</dbReference>
<dbReference type="EMBL" id="MPUK01000003">
    <property type="protein sequence ID" value="ONH68120.1"/>
    <property type="molecule type" value="Genomic_DNA"/>
</dbReference>
<dbReference type="Pfam" id="PF04931">
    <property type="entry name" value="DNA_pol_phi"/>
    <property type="match status" value="1"/>
</dbReference>
<feature type="compositionally biased region" description="Acidic residues" evidence="3">
    <location>
        <begin position="518"/>
        <end position="535"/>
    </location>
</feature>
<feature type="compositionally biased region" description="Basic residues" evidence="3">
    <location>
        <begin position="295"/>
        <end position="309"/>
    </location>
</feature>
<dbReference type="AlphaFoldDB" id="A0A1V2L8P9"/>
<dbReference type="InterPro" id="IPR007015">
    <property type="entry name" value="DNA_pol_V/MYBBP1A"/>
</dbReference>
<evidence type="ECO:0000313" key="5">
    <source>
        <dbReference type="Proteomes" id="UP000189513"/>
    </source>
</evidence>
<dbReference type="GO" id="GO:0005730">
    <property type="term" value="C:nucleolus"/>
    <property type="evidence" value="ECO:0007669"/>
    <property type="project" value="InterPro"/>
</dbReference>
<keyword evidence="2" id="KW-0539">Nucleus</keyword>
<evidence type="ECO:0000256" key="3">
    <source>
        <dbReference type="SAM" id="MobiDB-lite"/>
    </source>
</evidence>
<comment type="subcellular location">
    <subcellularLocation>
        <location evidence="1">Nucleus</location>
    </subcellularLocation>
</comment>